<feature type="region of interest" description="Disordered" evidence="1">
    <location>
        <begin position="82"/>
        <end position="274"/>
    </location>
</feature>
<dbReference type="eggNOG" id="ENOG502S07H">
    <property type="taxonomic scope" value="Eukaryota"/>
</dbReference>
<dbReference type="RefSeq" id="XP_007674485.1">
    <property type="nucleotide sequence ID" value="XM_007676295.1"/>
</dbReference>
<feature type="compositionally biased region" description="Basic and acidic residues" evidence="1">
    <location>
        <begin position="259"/>
        <end position="274"/>
    </location>
</feature>
<evidence type="ECO:0000313" key="2">
    <source>
        <dbReference type="EMBL" id="EMC98404.1"/>
    </source>
</evidence>
<feature type="compositionally biased region" description="Basic and acidic residues" evidence="1">
    <location>
        <begin position="125"/>
        <end position="137"/>
    </location>
</feature>
<dbReference type="OrthoDB" id="2431475at2759"/>
<feature type="compositionally biased region" description="Basic and acidic residues" evidence="1">
    <location>
        <begin position="183"/>
        <end position="222"/>
    </location>
</feature>
<dbReference type="KEGG" id="bcom:BAUCODRAFT_32446"/>
<keyword evidence="3" id="KW-1185">Reference proteome</keyword>
<feature type="compositionally biased region" description="Basic and acidic residues" evidence="1">
    <location>
        <begin position="92"/>
        <end position="114"/>
    </location>
</feature>
<feature type="compositionally biased region" description="Basic and acidic residues" evidence="1">
    <location>
        <begin position="163"/>
        <end position="172"/>
    </location>
</feature>
<proteinExistence type="predicted"/>
<protein>
    <submittedName>
        <fullName evidence="2">Uncharacterized protein</fullName>
    </submittedName>
</protein>
<organism evidence="2 3">
    <name type="scientific">Baudoinia panamericana (strain UAMH 10762)</name>
    <name type="common">Angels' share fungus</name>
    <name type="synonym">Baudoinia compniacensis (strain UAMH 10762)</name>
    <dbReference type="NCBI Taxonomy" id="717646"/>
    <lineage>
        <taxon>Eukaryota</taxon>
        <taxon>Fungi</taxon>
        <taxon>Dikarya</taxon>
        <taxon>Ascomycota</taxon>
        <taxon>Pezizomycotina</taxon>
        <taxon>Dothideomycetes</taxon>
        <taxon>Dothideomycetidae</taxon>
        <taxon>Mycosphaerellales</taxon>
        <taxon>Teratosphaeriaceae</taxon>
        <taxon>Baudoinia</taxon>
    </lineage>
</organism>
<gene>
    <name evidence="2" type="ORF">BAUCODRAFT_32446</name>
</gene>
<name>M2NGG4_BAUPA</name>
<dbReference type="GeneID" id="19111781"/>
<dbReference type="HOGENOM" id="CLU_038073_1_0_1"/>
<accession>M2NGG4</accession>
<evidence type="ECO:0000313" key="3">
    <source>
        <dbReference type="Proteomes" id="UP000011761"/>
    </source>
</evidence>
<dbReference type="Proteomes" id="UP000011761">
    <property type="component" value="Unassembled WGS sequence"/>
</dbReference>
<dbReference type="PANTHER" id="PTHR40132">
    <property type="entry name" value="PRE-MRNA-SPLICING FACTOR 38B"/>
    <property type="match status" value="1"/>
</dbReference>
<dbReference type="OMA" id="ETDNHNT"/>
<dbReference type="STRING" id="717646.M2NGG4"/>
<feature type="compositionally biased region" description="Low complexity" evidence="1">
    <location>
        <begin position="237"/>
        <end position="256"/>
    </location>
</feature>
<dbReference type="EMBL" id="KB445553">
    <property type="protein sequence ID" value="EMC98404.1"/>
    <property type="molecule type" value="Genomic_DNA"/>
</dbReference>
<reference evidence="2 3" key="1">
    <citation type="journal article" date="2012" name="PLoS Pathog.">
        <title>Diverse lifestyles and strategies of plant pathogenesis encoded in the genomes of eighteen Dothideomycetes fungi.</title>
        <authorList>
            <person name="Ohm R.A."/>
            <person name="Feau N."/>
            <person name="Henrissat B."/>
            <person name="Schoch C.L."/>
            <person name="Horwitz B.A."/>
            <person name="Barry K.W."/>
            <person name="Condon B.J."/>
            <person name="Copeland A.C."/>
            <person name="Dhillon B."/>
            <person name="Glaser F."/>
            <person name="Hesse C.N."/>
            <person name="Kosti I."/>
            <person name="LaButti K."/>
            <person name="Lindquist E.A."/>
            <person name="Lucas S."/>
            <person name="Salamov A.A."/>
            <person name="Bradshaw R.E."/>
            <person name="Ciuffetti L."/>
            <person name="Hamelin R.C."/>
            <person name="Kema G.H.J."/>
            <person name="Lawrence C."/>
            <person name="Scott J.A."/>
            <person name="Spatafora J.W."/>
            <person name="Turgeon B.G."/>
            <person name="de Wit P.J.G.M."/>
            <person name="Zhong S."/>
            <person name="Goodwin S.B."/>
            <person name="Grigoriev I.V."/>
        </authorList>
    </citation>
    <scope>NUCLEOTIDE SEQUENCE [LARGE SCALE GENOMIC DNA]</scope>
    <source>
        <strain evidence="2 3">UAMH 10762</strain>
    </source>
</reference>
<dbReference type="AlphaFoldDB" id="M2NGG4"/>
<evidence type="ECO:0000256" key="1">
    <source>
        <dbReference type="SAM" id="MobiDB-lite"/>
    </source>
</evidence>
<feature type="compositionally biased region" description="Basic residues" evidence="1">
    <location>
        <begin position="82"/>
        <end position="91"/>
    </location>
</feature>
<dbReference type="PANTHER" id="PTHR40132:SF1">
    <property type="entry name" value="PRE-MRNA-SPLICING FACTOR 38B"/>
    <property type="match status" value="1"/>
</dbReference>
<sequence length="357" mass="40355">MPLGEVLDDDYVINLLKQDAEGNKKRYVTSGLGSLLSNKPRDRDAPRPNTRFLHNIVKEADRHNAALKAREEEDARERLRQLKRQAGRGKRAREADGHAEGVSKRSKGGEREGRWAAILGGLGKQSDRQVSKEERPHARQSRRSNAAVRMPEAQEVGVRKRKRSDDELDRGLAVRSRPGLATEQKKSRPKAHSEQCDRRVDRTRRSDIPRIGAKESRRSISEDDRDSDPLDDVIGPRRASASRARGRGAASASSSAMDAHFDPSYDPKSDVSLDRDEADDWDMALEALRDRAKWRTQGADRLKAAGFTDDEAKRWEKGGERDAEDVRWRKKGEDREWDRGKVLDVDGDVRTEADWAA</sequence>